<proteinExistence type="predicted"/>
<sequence>MKIAVVGSGCTGLGATWLLNEHSKHEVHLYESDNRPGGHANTFTFSAPGKEPVDVDGGFVVFNPDSYPNFLRFLRRYPHLKILTTNMAFAISRDLGKFEWSGRNLSTVFCQRWRILDPKMWRLIYDVLRFNACARRLIMGWNRLSSPLQGHDTTIGEYLRREGYSEQFSNDFLLPISAAVWDTAPDKLFNEFPVRTLVQFMNNHNLLQVIGAPDWLTIGGGSKTYVDTILSALSPNALRLSSPVQSVRTLESRKVLLTTAGGRSEEYDHVIMACHADASLAILRAGGGVTREEESILGGFQWSKNVAAIHSDPKLMPKNPSAWSSWNYLAQSYVDDIGVHHAHYDAVSCTYWLNHIQHLSVEKHGQIFLTLNPPFEPDPKLVFREFVYDHPVLDANAISLQRRIRTVQNTRGISYAGAWLSYGFHEDGFTSGLRAVTDAIPDVHPPFEIDDPDREPKEALTAWMFDWLEESGWRVYLGAVLASWLGWIAWVLGVSVGGGIGGVGDLKRETGKARA</sequence>
<gene>
    <name evidence="1" type="ORF">BDM02DRAFT_3150240</name>
</gene>
<evidence type="ECO:0000313" key="2">
    <source>
        <dbReference type="Proteomes" id="UP000886501"/>
    </source>
</evidence>
<protein>
    <submittedName>
        <fullName evidence="1">FAD/NAD(P)-binding domain-containing protein</fullName>
    </submittedName>
</protein>
<reference evidence="1" key="1">
    <citation type="submission" date="2019-10" db="EMBL/GenBank/DDBJ databases">
        <authorList>
            <consortium name="DOE Joint Genome Institute"/>
            <person name="Kuo A."/>
            <person name="Miyauchi S."/>
            <person name="Kiss E."/>
            <person name="Drula E."/>
            <person name="Kohler A."/>
            <person name="Sanchez-Garcia M."/>
            <person name="Andreopoulos B."/>
            <person name="Barry K.W."/>
            <person name="Bonito G."/>
            <person name="Buee M."/>
            <person name="Carver A."/>
            <person name="Chen C."/>
            <person name="Cichocki N."/>
            <person name="Clum A."/>
            <person name="Culley D."/>
            <person name="Crous P.W."/>
            <person name="Fauchery L."/>
            <person name="Girlanda M."/>
            <person name="Hayes R."/>
            <person name="Keri Z."/>
            <person name="Labutti K."/>
            <person name="Lipzen A."/>
            <person name="Lombard V."/>
            <person name="Magnuson J."/>
            <person name="Maillard F."/>
            <person name="Morin E."/>
            <person name="Murat C."/>
            <person name="Nolan M."/>
            <person name="Ohm R."/>
            <person name="Pangilinan J."/>
            <person name="Pereira M."/>
            <person name="Perotto S."/>
            <person name="Peter M."/>
            <person name="Riley R."/>
            <person name="Sitrit Y."/>
            <person name="Stielow B."/>
            <person name="Szollosi G."/>
            <person name="Zifcakova L."/>
            <person name="Stursova M."/>
            <person name="Spatafora J.W."/>
            <person name="Tedersoo L."/>
            <person name="Vaario L.-M."/>
            <person name="Yamada A."/>
            <person name="Yan M."/>
            <person name="Wang P."/>
            <person name="Xu J."/>
            <person name="Bruns T."/>
            <person name="Baldrian P."/>
            <person name="Vilgalys R."/>
            <person name="Henrissat B."/>
            <person name="Grigoriev I.V."/>
            <person name="Hibbett D."/>
            <person name="Nagy L.G."/>
            <person name="Martin F.M."/>
        </authorList>
    </citation>
    <scope>NUCLEOTIDE SEQUENCE</scope>
    <source>
        <strain evidence="1">P2</strain>
    </source>
</reference>
<comment type="caution">
    <text evidence="1">The sequence shown here is derived from an EMBL/GenBank/DDBJ whole genome shotgun (WGS) entry which is preliminary data.</text>
</comment>
<accession>A0ACB6Z5A4</accession>
<evidence type="ECO:0000313" key="1">
    <source>
        <dbReference type="EMBL" id="KAF9644538.1"/>
    </source>
</evidence>
<dbReference type="Proteomes" id="UP000886501">
    <property type="component" value="Unassembled WGS sequence"/>
</dbReference>
<keyword evidence="2" id="KW-1185">Reference proteome</keyword>
<dbReference type="EMBL" id="MU118133">
    <property type="protein sequence ID" value="KAF9644538.1"/>
    <property type="molecule type" value="Genomic_DNA"/>
</dbReference>
<reference evidence="1" key="2">
    <citation type="journal article" date="2020" name="Nat. Commun.">
        <title>Large-scale genome sequencing of mycorrhizal fungi provides insights into the early evolution of symbiotic traits.</title>
        <authorList>
            <person name="Miyauchi S."/>
            <person name="Kiss E."/>
            <person name="Kuo A."/>
            <person name="Drula E."/>
            <person name="Kohler A."/>
            <person name="Sanchez-Garcia M."/>
            <person name="Morin E."/>
            <person name="Andreopoulos B."/>
            <person name="Barry K.W."/>
            <person name="Bonito G."/>
            <person name="Buee M."/>
            <person name="Carver A."/>
            <person name="Chen C."/>
            <person name="Cichocki N."/>
            <person name="Clum A."/>
            <person name="Culley D."/>
            <person name="Crous P.W."/>
            <person name="Fauchery L."/>
            <person name="Girlanda M."/>
            <person name="Hayes R.D."/>
            <person name="Keri Z."/>
            <person name="LaButti K."/>
            <person name="Lipzen A."/>
            <person name="Lombard V."/>
            <person name="Magnuson J."/>
            <person name="Maillard F."/>
            <person name="Murat C."/>
            <person name="Nolan M."/>
            <person name="Ohm R.A."/>
            <person name="Pangilinan J."/>
            <person name="Pereira M.F."/>
            <person name="Perotto S."/>
            <person name="Peter M."/>
            <person name="Pfister S."/>
            <person name="Riley R."/>
            <person name="Sitrit Y."/>
            <person name="Stielow J.B."/>
            <person name="Szollosi G."/>
            <person name="Zifcakova L."/>
            <person name="Stursova M."/>
            <person name="Spatafora J.W."/>
            <person name="Tedersoo L."/>
            <person name="Vaario L.M."/>
            <person name="Yamada A."/>
            <person name="Yan M."/>
            <person name="Wang P."/>
            <person name="Xu J."/>
            <person name="Bruns T."/>
            <person name="Baldrian P."/>
            <person name="Vilgalys R."/>
            <person name="Dunand C."/>
            <person name="Henrissat B."/>
            <person name="Grigoriev I.V."/>
            <person name="Hibbett D."/>
            <person name="Nagy L.G."/>
            <person name="Martin F.M."/>
        </authorList>
    </citation>
    <scope>NUCLEOTIDE SEQUENCE</scope>
    <source>
        <strain evidence="1">P2</strain>
    </source>
</reference>
<organism evidence="1 2">
    <name type="scientific">Thelephora ganbajun</name>
    <name type="common">Ganba fungus</name>
    <dbReference type="NCBI Taxonomy" id="370292"/>
    <lineage>
        <taxon>Eukaryota</taxon>
        <taxon>Fungi</taxon>
        <taxon>Dikarya</taxon>
        <taxon>Basidiomycota</taxon>
        <taxon>Agaricomycotina</taxon>
        <taxon>Agaricomycetes</taxon>
        <taxon>Thelephorales</taxon>
        <taxon>Thelephoraceae</taxon>
        <taxon>Thelephora</taxon>
    </lineage>
</organism>
<name>A0ACB6Z5A4_THEGA</name>